<proteinExistence type="predicted"/>
<protein>
    <recommendedName>
        <fullName evidence="2">Glycosyltransferase 2-like domain-containing protein</fullName>
    </recommendedName>
</protein>
<dbReference type="GO" id="GO:0000030">
    <property type="term" value="F:mannosyltransferase activity"/>
    <property type="evidence" value="ECO:0007669"/>
    <property type="project" value="TreeGrafter"/>
</dbReference>
<reference evidence="3" key="1">
    <citation type="journal article" date="2020" name="Nature">
        <title>Giant virus diversity and host interactions through global metagenomics.</title>
        <authorList>
            <person name="Schulz F."/>
            <person name="Roux S."/>
            <person name="Paez-Espino D."/>
            <person name="Jungbluth S."/>
            <person name="Walsh D.A."/>
            <person name="Denef V.J."/>
            <person name="McMahon K.D."/>
            <person name="Konstantinidis K.T."/>
            <person name="Eloe-Fadrosh E.A."/>
            <person name="Kyrpides N.C."/>
            <person name="Woyke T."/>
        </authorList>
    </citation>
    <scope>NUCLEOTIDE SEQUENCE</scope>
    <source>
        <strain evidence="3">GVMAG-M-3300023184-68</strain>
    </source>
</reference>
<dbReference type="Gene3D" id="3.90.550.10">
    <property type="entry name" value="Spore Coat Polysaccharide Biosynthesis Protein SpsA, Chain A"/>
    <property type="match status" value="1"/>
</dbReference>
<dbReference type="Gene3D" id="3.90.550.20">
    <property type="match status" value="1"/>
</dbReference>
<dbReference type="AlphaFoldDB" id="A0A6C0ICR6"/>
<accession>A0A6C0ICR6</accession>
<dbReference type="InterPro" id="IPR051706">
    <property type="entry name" value="Glycosyltransferase_domain"/>
</dbReference>
<dbReference type="GO" id="GO:0016020">
    <property type="term" value="C:membrane"/>
    <property type="evidence" value="ECO:0007669"/>
    <property type="project" value="GOC"/>
</dbReference>
<evidence type="ECO:0000313" key="3">
    <source>
        <dbReference type="EMBL" id="QHT90549.1"/>
    </source>
</evidence>
<evidence type="ECO:0000256" key="1">
    <source>
        <dbReference type="ARBA" id="ARBA00022679"/>
    </source>
</evidence>
<organism evidence="3">
    <name type="scientific">viral metagenome</name>
    <dbReference type="NCBI Taxonomy" id="1070528"/>
    <lineage>
        <taxon>unclassified sequences</taxon>
        <taxon>metagenomes</taxon>
        <taxon>organismal metagenomes</taxon>
    </lineage>
</organism>
<dbReference type="PANTHER" id="PTHR32385">
    <property type="entry name" value="MANNOSYL PHOSPHORYLINOSITOL CERAMIDE SYNTHASE"/>
    <property type="match status" value="1"/>
</dbReference>
<feature type="domain" description="Glycosyltransferase 2-like" evidence="2">
    <location>
        <begin position="233"/>
        <end position="395"/>
    </location>
</feature>
<dbReference type="EMBL" id="MN740154">
    <property type="protein sequence ID" value="QHT90549.1"/>
    <property type="molecule type" value="Genomic_DNA"/>
</dbReference>
<dbReference type="InterPro" id="IPR007577">
    <property type="entry name" value="GlycoTrfase_DXD_sugar-bd_CS"/>
</dbReference>
<dbReference type="PANTHER" id="PTHR32385:SF15">
    <property type="entry name" value="INOSITOL PHOSPHOCERAMIDE MANNOSYLTRANSFERASE 1"/>
    <property type="match status" value="1"/>
</dbReference>
<dbReference type="GO" id="GO:0051999">
    <property type="term" value="P:mannosyl-inositol phosphorylceramide biosynthetic process"/>
    <property type="evidence" value="ECO:0007669"/>
    <property type="project" value="TreeGrafter"/>
</dbReference>
<dbReference type="InterPro" id="IPR029044">
    <property type="entry name" value="Nucleotide-diphossugar_trans"/>
</dbReference>
<sequence>MSYKIPKIIHQLWIGDKPPPSIMMKTWKDKHPDFEYILWNEDEFVRRNFVSNCSEQIQLISEINGKADIYRWEILYQYGGIFVDADSICIESLDPDIFLTKTGFAAFENETERGNLIATVGMGFVPQHPLCGDMIQWIQTSSDAKTYISDFKAWYSVGPALITRFLETGKYPDFTIFPSHFFLPHHFTGANYDGHKRVYAYQEWGTTKNNYDIINTIQLPPELSPPPPNQWISILIPSYNTPRKYIRECLDSIRSQLGSRIGFEVVWVNDGSDDSFSEILEKELSTFVRLSRFCKVNYYKTTTNKGVAECLRKGIEWCSNEIIVRMDSDDIMVYNRIITQYKFMMENPTVPMCGTGIRAFQTRPATMSPTELVVKRLSAPCQNIHDKGGRPWCKDIVFPTITLEQYLENPVSCIMSHSSLMMRKSAIIELGNYRNVYDSFQIIDSEGNRPILDDYDLECRCLKKYGIIHNLPNILMYYRIHQNQITSDGVLEKSKANQEAVSKIMEMLRSVV</sequence>
<dbReference type="InterPro" id="IPR001173">
    <property type="entry name" value="Glyco_trans_2-like"/>
</dbReference>
<dbReference type="SUPFAM" id="SSF53448">
    <property type="entry name" value="Nucleotide-diphospho-sugar transferases"/>
    <property type="match status" value="2"/>
</dbReference>
<dbReference type="Pfam" id="PF00535">
    <property type="entry name" value="Glycos_transf_2"/>
    <property type="match status" value="1"/>
</dbReference>
<evidence type="ECO:0000259" key="2">
    <source>
        <dbReference type="Pfam" id="PF00535"/>
    </source>
</evidence>
<name>A0A6C0ICR6_9ZZZZ</name>
<dbReference type="Pfam" id="PF04488">
    <property type="entry name" value="Gly_transf_sug"/>
    <property type="match status" value="1"/>
</dbReference>
<keyword evidence="1" id="KW-0808">Transferase</keyword>